<accession>A0ABN7S4L4</accession>
<reference evidence="2 3" key="1">
    <citation type="submission" date="2021-04" db="EMBL/GenBank/DDBJ databases">
        <authorList>
            <person name="Bliznina A."/>
        </authorList>
    </citation>
    <scope>NUCLEOTIDE SEQUENCE [LARGE SCALE GENOMIC DNA]</scope>
</reference>
<sequence length="132" mass="15238">MYEWLLQEGISTLYSIHPQVPKQIKAVPKLENIHVRKYPYEQLKCDELLAFVEKINDARLRGKKIAFHDADGTGHAAMIVAAFLQKEHPIRPAEILEKIREIQPGAVPNYQQEESVLILAINFVDFFHLIFC</sequence>
<protein>
    <submittedName>
        <fullName evidence="2">Oidioi.mRNA.OKI2018_I69.PAR.g12386.t1.cds</fullName>
    </submittedName>
</protein>
<feature type="domain" description="Tyrosine specific protein phosphatases" evidence="1">
    <location>
        <begin position="46"/>
        <end position="114"/>
    </location>
</feature>
<dbReference type="Proteomes" id="UP001158576">
    <property type="component" value="Chromosome PAR"/>
</dbReference>
<gene>
    <name evidence="2" type="ORF">OKIOD_LOCUS3944</name>
</gene>
<evidence type="ECO:0000313" key="2">
    <source>
        <dbReference type="EMBL" id="CAG5089872.1"/>
    </source>
</evidence>
<organism evidence="2 3">
    <name type="scientific">Oikopleura dioica</name>
    <name type="common">Tunicate</name>
    <dbReference type="NCBI Taxonomy" id="34765"/>
    <lineage>
        <taxon>Eukaryota</taxon>
        <taxon>Metazoa</taxon>
        <taxon>Chordata</taxon>
        <taxon>Tunicata</taxon>
        <taxon>Appendicularia</taxon>
        <taxon>Copelata</taxon>
        <taxon>Oikopleuridae</taxon>
        <taxon>Oikopleura</taxon>
    </lineage>
</organism>
<dbReference type="Gene3D" id="3.90.190.10">
    <property type="entry name" value="Protein tyrosine phosphatase superfamily"/>
    <property type="match status" value="1"/>
</dbReference>
<name>A0ABN7S4L4_OIKDI</name>
<proteinExistence type="predicted"/>
<keyword evidence="3" id="KW-1185">Reference proteome</keyword>
<evidence type="ECO:0000259" key="1">
    <source>
        <dbReference type="PROSITE" id="PS50056"/>
    </source>
</evidence>
<dbReference type="PROSITE" id="PS50056">
    <property type="entry name" value="TYR_PHOSPHATASE_2"/>
    <property type="match status" value="1"/>
</dbReference>
<dbReference type="SUPFAM" id="SSF52799">
    <property type="entry name" value="(Phosphotyrosine protein) phosphatases II"/>
    <property type="match status" value="1"/>
</dbReference>
<evidence type="ECO:0000313" key="3">
    <source>
        <dbReference type="Proteomes" id="UP001158576"/>
    </source>
</evidence>
<dbReference type="EMBL" id="OU015568">
    <property type="protein sequence ID" value="CAG5089872.1"/>
    <property type="molecule type" value="Genomic_DNA"/>
</dbReference>
<dbReference type="InterPro" id="IPR000387">
    <property type="entry name" value="Tyr_Pase_dom"/>
</dbReference>
<dbReference type="InterPro" id="IPR029021">
    <property type="entry name" value="Prot-tyrosine_phosphatase-like"/>
</dbReference>